<feature type="chain" id="PRO_5019823193" description="Tat pathway signal protein" evidence="1">
    <location>
        <begin position="37"/>
        <end position="464"/>
    </location>
</feature>
<sequence length="464" mass="48122">MRAASGLAAAAGLRGGAPLATGLAGMAAMAAQSSQAADLSGPYRALVCLFMHGGNDSHNWVVPTDTTGYADYARARQELAWPAHKLLPISVSGQAAGRSFGMPEELAPLRRWYEAGQAAIVANVGPLVRPITKPEYAAGMGLPAKLFSHNDQASTWQSLSPEGARSGWGGRLGDILMSANAYPVFTAVSATGNAVFLSGSQVTQYQVGVEGPVAPSGVSSTSVFGSATAPAALRRMLANVGTSPLQAEYVRILQRGMSANTILQTALPGVSVPPIPATTIPFGTGGSYKLDEDDLTKQLRMVAQMVAAGQTLGMRRQVFMVSIGGFDSHANQMRDQPALMARVANAIDYFLTSMGSLGMLNNVALFTASDFGRALLSNGDGSDHGWGSHHFVAGGMVAGRNIHGRFPSTALGGTDDIGSGRLLPSQSVTQMAAPLGRWMGLSSSDLATVLPGIANFDANALRFL</sequence>
<dbReference type="Proteomes" id="UP000301751">
    <property type="component" value="Unassembled WGS sequence"/>
</dbReference>
<feature type="signal peptide" evidence="1">
    <location>
        <begin position="1"/>
        <end position="36"/>
    </location>
</feature>
<dbReference type="AlphaFoldDB" id="A0A480AUS1"/>
<keyword evidence="1" id="KW-0732">Signal</keyword>
<proteinExistence type="predicted"/>
<dbReference type="InterPro" id="IPR010869">
    <property type="entry name" value="DUF1501"/>
</dbReference>
<keyword evidence="3" id="KW-1185">Reference proteome</keyword>
<comment type="caution">
    <text evidence="2">The sequence shown here is derived from an EMBL/GenBank/DDBJ whole genome shotgun (WGS) entry which is preliminary data.</text>
</comment>
<dbReference type="EMBL" id="BJCL01000013">
    <property type="protein sequence ID" value="GCL65103.1"/>
    <property type="molecule type" value="Genomic_DNA"/>
</dbReference>
<dbReference type="PANTHER" id="PTHR43737:SF1">
    <property type="entry name" value="DUF1501 DOMAIN-CONTAINING PROTEIN"/>
    <property type="match status" value="1"/>
</dbReference>
<evidence type="ECO:0000256" key="1">
    <source>
        <dbReference type="SAM" id="SignalP"/>
    </source>
</evidence>
<evidence type="ECO:0000313" key="2">
    <source>
        <dbReference type="EMBL" id="GCL65103.1"/>
    </source>
</evidence>
<evidence type="ECO:0008006" key="4">
    <source>
        <dbReference type="Google" id="ProtNLM"/>
    </source>
</evidence>
<reference evidence="3" key="1">
    <citation type="submission" date="2019-03" db="EMBL/GenBank/DDBJ databases">
        <title>Aquabacterium pictum sp.nov., the first bacteriochlorophyll a-containing freshwater bacterium in the genus Aquabacterium of the class Betaproteobacteria.</title>
        <authorList>
            <person name="Hirose S."/>
            <person name="Tank M."/>
            <person name="Hara E."/>
            <person name="Tamaki H."/>
            <person name="Takaichi S."/>
            <person name="Haruta S."/>
            <person name="Hanada S."/>
        </authorList>
    </citation>
    <scope>NUCLEOTIDE SEQUENCE [LARGE SCALE GENOMIC DNA]</scope>
    <source>
        <strain evidence="3">W35</strain>
    </source>
</reference>
<dbReference type="PANTHER" id="PTHR43737">
    <property type="entry name" value="BLL7424 PROTEIN"/>
    <property type="match status" value="1"/>
</dbReference>
<gene>
    <name evidence="2" type="ORF">AQPW35_41840</name>
</gene>
<organism evidence="2 3">
    <name type="scientific">Pseudaquabacterium pictum</name>
    <dbReference type="NCBI Taxonomy" id="2315236"/>
    <lineage>
        <taxon>Bacteria</taxon>
        <taxon>Pseudomonadati</taxon>
        <taxon>Pseudomonadota</taxon>
        <taxon>Betaproteobacteria</taxon>
        <taxon>Burkholderiales</taxon>
        <taxon>Sphaerotilaceae</taxon>
        <taxon>Pseudaquabacterium</taxon>
    </lineage>
</organism>
<protein>
    <recommendedName>
        <fullName evidence="4">Tat pathway signal protein</fullName>
    </recommendedName>
</protein>
<evidence type="ECO:0000313" key="3">
    <source>
        <dbReference type="Proteomes" id="UP000301751"/>
    </source>
</evidence>
<name>A0A480AUS1_9BURK</name>
<dbReference type="Pfam" id="PF07394">
    <property type="entry name" value="DUF1501"/>
    <property type="match status" value="1"/>
</dbReference>
<accession>A0A480AUS1</accession>